<dbReference type="InterPro" id="IPR036916">
    <property type="entry name" value="Sda_sf"/>
</dbReference>
<proteinExistence type="predicted"/>
<evidence type="ECO:0000313" key="2">
    <source>
        <dbReference type="Proteomes" id="UP000325182"/>
    </source>
</evidence>
<comment type="caution">
    <text evidence="1">The sequence shown here is derived from an EMBL/GenBank/DDBJ whole genome shotgun (WGS) entry which is preliminary data.</text>
</comment>
<dbReference type="SUPFAM" id="SSF100985">
    <property type="entry name" value="Sporulation inhibitor Sda"/>
    <property type="match status" value="1"/>
</dbReference>
<dbReference type="Gene3D" id="1.10.287.1100">
    <property type="entry name" value="Sporulation inhibitor A"/>
    <property type="match status" value="1"/>
</dbReference>
<accession>A0A5D4MAR4</accession>
<reference evidence="1 2" key="1">
    <citation type="submission" date="2019-08" db="EMBL/GenBank/DDBJ databases">
        <title>Bacillus genomes from the desert of Cuatro Cienegas, Coahuila.</title>
        <authorList>
            <person name="Olmedo-Alvarez G."/>
        </authorList>
    </citation>
    <scope>NUCLEOTIDE SEQUENCE [LARGE SCALE GENOMIC DNA]</scope>
    <source>
        <strain evidence="1 2">CH128b_4D</strain>
    </source>
</reference>
<evidence type="ECO:0000313" key="1">
    <source>
        <dbReference type="EMBL" id="TYR98671.1"/>
    </source>
</evidence>
<dbReference type="InterPro" id="IPR015064">
    <property type="entry name" value="Sda"/>
</dbReference>
<protein>
    <submittedName>
        <fullName evidence="1">Sporulation histidine kinase inhibitor Sda</fullName>
    </submittedName>
</protein>
<dbReference type="EMBL" id="VTEG01000009">
    <property type="protein sequence ID" value="TYR98671.1"/>
    <property type="molecule type" value="Genomic_DNA"/>
</dbReference>
<name>A0A5D4MAR4_9BACI</name>
<dbReference type="AlphaFoldDB" id="A0A5D4MAR4"/>
<dbReference type="Pfam" id="PF08970">
    <property type="entry name" value="Sda"/>
    <property type="match status" value="1"/>
</dbReference>
<dbReference type="RefSeq" id="WP_113927254.1">
    <property type="nucleotide sequence ID" value="NZ_VTEG01000009.1"/>
</dbReference>
<sequence>MVSLFDLTDEQVVEIYQRSVEEEVVYEFIEMVEQELSRRGLLTA</sequence>
<gene>
    <name evidence="1" type="ORF">FZC84_13185</name>
</gene>
<dbReference type="Proteomes" id="UP000325182">
    <property type="component" value="Unassembled WGS sequence"/>
</dbReference>
<organism evidence="1 2">
    <name type="scientific">Rossellomorea vietnamensis</name>
    <dbReference type="NCBI Taxonomy" id="218284"/>
    <lineage>
        <taxon>Bacteria</taxon>
        <taxon>Bacillati</taxon>
        <taxon>Bacillota</taxon>
        <taxon>Bacilli</taxon>
        <taxon>Bacillales</taxon>
        <taxon>Bacillaceae</taxon>
        <taxon>Rossellomorea</taxon>
    </lineage>
</organism>